<dbReference type="GO" id="GO:0004725">
    <property type="term" value="F:protein tyrosine phosphatase activity"/>
    <property type="evidence" value="ECO:0007669"/>
    <property type="project" value="TreeGrafter"/>
</dbReference>
<dbReference type="SMART" id="SM00404">
    <property type="entry name" value="PTPc_motif"/>
    <property type="match status" value="1"/>
</dbReference>
<proteinExistence type="predicted"/>
<evidence type="ECO:0000313" key="6">
    <source>
        <dbReference type="EMBL" id="KAK0637147.1"/>
    </source>
</evidence>
<evidence type="ECO:0000256" key="1">
    <source>
        <dbReference type="ARBA" id="ARBA00013015"/>
    </source>
</evidence>
<dbReference type="InterPro" id="IPR003595">
    <property type="entry name" value="Tyr_Pase_cat"/>
</dbReference>
<evidence type="ECO:0000259" key="4">
    <source>
        <dbReference type="PROSITE" id="PS50056"/>
    </source>
</evidence>
<feature type="domain" description="Tyrosine specific protein phosphatases" evidence="4">
    <location>
        <begin position="142"/>
        <end position="187"/>
    </location>
</feature>
<feature type="compositionally biased region" description="Low complexity" evidence="3">
    <location>
        <begin position="370"/>
        <end position="413"/>
    </location>
</feature>
<gene>
    <name evidence="6" type="ORF">B0T17DRAFT_470793</name>
</gene>
<keyword evidence="7" id="KW-1185">Reference proteome</keyword>
<sequence>MASLLRQIVAGPRAKHQETGLDLCYVTSQIVATSGPSQAYPQRAYRNPLDRLVAFLDAQHGGNWAIWEFRAEGTGYPDEAVYHRIRHYPWPDHHPPPFRLVPMIMAGMRNWLAGGELEGGHVTPVPPQTAEHDATTSSTGDKKKGNRVVVVHCKAGKGRSGTMACSYLISECGWTPEDALARFTARRMRPKFGAGVSIPSQLRWISYVDRWTKGGKQYVDRPIEIVEIHVWGLRHGVKVSVEGFAEEGKKIRVLHTFKREERIVVEGDAPGGNGMLDFVSDMAGYAAGDKSSSEEDYSDVVSDANSTSRNGDGDASLKPPNKRPKGSRKASLLRKISVRKVDSSQSLSKLGGGKKSKTIAMPEASQVADTSTPSSSLSNPLAPAAIPGPKTSTSTAPTQSQSTTSLQQQKPSTFSFADSSEPGGQAVIFKPTTPIAIPNSDVNIVVERRNRAPASLGLTMVTAVAHVWFNAFFEGGGPEQPGAGADDSGVFEIEWDALDGIKGSSQKGTRACDRLSVVWRVAGTGDVGEEVGEEVGGGGGVTIVEPGVDSPVPQMEAADWKGGNDEDPTASKKLGLRVADPESEGVSRASSVVSQELGGLDKESEGGKGGGEEDESLAGVKVSGPTGEEALDE</sequence>
<dbReference type="PANTHER" id="PTHR12305:SF81">
    <property type="entry name" value="PHOSPHATIDYLINOSITOL 3,4,5-TRISPHOSPHATE 3-PHOSPHATASE AND DUAL-SPECIFICITY PROTEIN PHOSPHATASE PTEN"/>
    <property type="match status" value="1"/>
</dbReference>
<feature type="domain" description="Phosphatase tensin-type" evidence="5">
    <location>
        <begin position="12"/>
        <end position="215"/>
    </location>
</feature>
<dbReference type="Gene3D" id="3.90.190.10">
    <property type="entry name" value="Protein tyrosine phosphatase superfamily"/>
    <property type="match status" value="1"/>
</dbReference>
<dbReference type="InterPro" id="IPR000387">
    <property type="entry name" value="Tyr_Pase_dom"/>
</dbReference>
<protein>
    <recommendedName>
        <fullName evidence="1">phosphatidylinositol-3,4,5-trisphosphate 3-phosphatase</fullName>
        <ecNumber evidence="1">3.1.3.67</ecNumber>
    </recommendedName>
</protein>
<dbReference type="SUPFAM" id="SSF52799">
    <property type="entry name" value="(Phosphotyrosine protein) phosphatases II"/>
    <property type="match status" value="1"/>
</dbReference>
<dbReference type="GO" id="GO:0005829">
    <property type="term" value="C:cytosol"/>
    <property type="evidence" value="ECO:0007669"/>
    <property type="project" value="TreeGrafter"/>
</dbReference>
<dbReference type="PROSITE" id="PS00383">
    <property type="entry name" value="TYR_PHOSPHATASE_1"/>
    <property type="match status" value="1"/>
</dbReference>
<reference evidence="6" key="1">
    <citation type="submission" date="2023-06" db="EMBL/GenBank/DDBJ databases">
        <title>Genome-scale phylogeny and comparative genomics of the fungal order Sordariales.</title>
        <authorList>
            <consortium name="Lawrence Berkeley National Laboratory"/>
            <person name="Hensen N."/>
            <person name="Bonometti L."/>
            <person name="Westerberg I."/>
            <person name="Brannstrom I.O."/>
            <person name="Guillou S."/>
            <person name="Cros-Aarteil S."/>
            <person name="Calhoun S."/>
            <person name="Haridas S."/>
            <person name="Kuo A."/>
            <person name="Mondo S."/>
            <person name="Pangilinan J."/>
            <person name="Riley R."/>
            <person name="LaButti K."/>
            <person name="Andreopoulos B."/>
            <person name="Lipzen A."/>
            <person name="Chen C."/>
            <person name="Yanf M."/>
            <person name="Daum C."/>
            <person name="Ng V."/>
            <person name="Clum A."/>
            <person name="Steindorff A."/>
            <person name="Ohm R."/>
            <person name="Martin F."/>
            <person name="Silar P."/>
            <person name="Natvig D."/>
            <person name="Lalanne C."/>
            <person name="Gautier V."/>
            <person name="Ament-velasquez S.L."/>
            <person name="Kruys A."/>
            <person name="Hutchinson M.I."/>
            <person name="Powell A.J."/>
            <person name="Barry K."/>
            <person name="Miller A.N."/>
            <person name="Grigoriev I.V."/>
            <person name="Debuchy R."/>
            <person name="Gladieux P."/>
            <person name="Thoren M.H."/>
            <person name="Johannesson H."/>
        </authorList>
    </citation>
    <scope>NUCLEOTIDE SEQUENCE</scope>
    <source>
        <strain evidence="6">SMH3391-2</strain>
    </source>
</reference>
<keyword evidence="2" id="KW-0378">Hydrolase</keyword>
<dbReference type="GO" id="GO:0043491">
    <property type="term" value="P:phosphatidylinositol 3-kinase/protein kinase B signal transduction"/>
    <property type="evidence" value="ECO:0007669"/>
    <property type="project" value="TreeGrafter"/>
</dbReference>
<dbReference type="InterPro" id="IPR029021">
    <property type="entry name" value="Prot-tyrosine_phosphatase-like"/>
</dbReference>
<dbReference type="EMBL" id="JAULSR010000001">
    <property type="protein sequence ID" value="KAK0637147.1"/>
    <property type="molecule type" value="Genomic_DNA"/>
</dbReference>
<dbReference type="GO" id="GO:0016314">
    <property type="term" value="F:phosphatidylinositol-3,4,5-trisphosphate 3-phosphatase activity"/>
    <property type="evidence" value="ECO:0007669"/>
    <property type="project" value="UniProtKB-EC"/>
</dbReference>
<feature type="region of interest" description="Disordered" evidence="3">
    <location>
        <begin position="287"/>
        <end position="425"/>
    </location>
</feature>
<dbReference type="GO" id="GO:0046856">
    <property type="term" value="P:phosphatidylinositol dephosphorylation"/>
    <property type="evidence" value="ECO:0007669"/>
    <property type="project" value="TreeGrafter"/>
</dbReference>
<dbReference type="AlphaFoldDB" id="A0AA40CG20"/>
<dbReference type="GO" id="GO:0005886">
    <property type="term" value="C:plasma membrane"/>
    <property type="evidence" value="ECO:0007669"/>
    <property type="project" value="TreeGrafter"/>
</dbReference>
<dbReference type="Proteomes" id="UP001174934">
    <property type="component" value="Unassembled WGS sequence"/>
</dbReference>
<organism evidence="6 7">
    <name type="scientific">Bombardia bombarda</name>
    <dbReference type="NCBI Taxonomy" id="252184"/>
    <lineage>
        <taxon>Eukaryota</taxon>
        <taxon>Fungi</taxon>
        <taxon>Dikarya</taxon>
        <taxon>Ascomycota</taxon>
        <taxon>Pezizomycotina</taxon>
        <taxon>Sordariomycetes</taxon>
        <taxon>Sordariomycetidae</taxon>
        <taxon>Sordariales</taxon>
        <taxon>Lasiosphaeriaceae</taxon>
        <taxon>Bombardia</taxon>
    </lineage>
</organism>
<dbReference type="CDD" id="cd14497">
    <property type="entry name" value="PTP_PTEN-like"/>
    <property type="match status" value="1"/>
</dbReference>
<dbReference type="Pfam" id="PF00782">
    <property type="entry name" value="DSPc"/>
    <property type="match status" value="1"/>
</dbReference>
<evidence type="ECO:0000259" key="5">
    <source>
        <dbReference type="PROSITE" id="PS51181"/>
    </source>
</evidence>
<feature type="region of interest" description="Disordered" evidence="3">
    <location>
        <begin position="117"/>
        <end position="143"/>
    </location>
</feature>
<evidence type="ECO:0000256" key="3">
    <source>
        <dbReference type="SAM" id="MobiDB-lite"/>
    </source>
</evidence>
<dbReference type="GO" id="GO:0051896">
    <property type="term" value="P:regulation of phosphatidylinositol 3-kinase/protein kinase B signal transduction"/>
    <property type="evidence" value="ECO:0007669"/>
    <property type="project" value="TreeGrafter"/>
</dbReference>
<feature type="non-terminal residue" evidence="6">
    <location>
        <position position="633"/>
    </location>
</feature>
<evidence type="ECO:0000256" key="2">
    <source>
        <dbReference type="ARBA" id="ARBA00022801"/>
    </source>
</evidence>
<dbReference type="GO" id="GO:0005634">
    <property type="term" value="C:nucleus"/>
    <property type="evidence" value="ECO:0007669"/>
    <property type="project" value="TreeGrafter"/>
</dbReference>
<dbReference type="EC" id="3.1.3.67" evidence="1"/>
<comment type="caution">
    <text evidence="6">The sequence shown here is derived from an EMBL/GenBank/DDBJ whole genome shotgun (WGS) entry which is preliminary data.</text>
</comment>
<feature type="compositionally biased region" description="Basic residues" evidence="3">
    <location>
        <begin position="320"/>
        <end position="338"/>
    </location>
</feature>
<name>A0AA40CG20_9PEZI</name>
<dbReference type="InterPro" id="IPR051281">
    <property type="entry name" value="Dual-spec_lipid-protein_phosph"/>
</dbReference>
<dbReference type="GO" id="GO:0042995">
    <property type="term" value="C:cell projection"/>
    <property type="evidence" value="ECO:0007669"/>
    <property type="project" value="TreeGrafter"/>
</dbReference>
<accession>A0AA40CG20</accession>
<dbReference type="InterPro" id="IPR029023">
    <property type="entry name" value="Tensin_phosphatase"/>
</dbReference>
<feature type="region of interest" description="Disordered" evidence="3">
    <location>
        <begin position="529"/>
        <end position="633"/>
    </location>
</feature>
<dbReference type="InterPro" id="IPR000340">
    <property type="entry name" value="Dual-sp_phosphatase_cat-dom"/>
</dbReference>
<dbReference type="PROSITE" id="PS50056">
    <property type="entry name" value="TYR_PHOSPHATASE_2"/>
    <property type="match status" value="1"/>
</dbReference>
<dbReference type="PROSITE" id="PS51181">
    <property type="entry name" value="PPASE_TENSIN"/>
    <property type="match status" value="1"/>
</dbReference>
<dbReference type="PANTHER" id="PTHR12305">
    <property type="entry name" value="PHOSPHATASE WITH HOMOLOGY TO TENSIN"/>
    <property type="match status" value="1"/>
</dbReference>
<evidence type="ECO:0000313" key="7">
    <source>
        <dbReference type="Proteomes" id="UP001174934"/>
    </source>
</evidence>
<dbReference type="InterPro" id="IPR016130">
    <property type="entry name" value="Tyr_Pase_AS"/>
</dbReference>